<dbReference type="InterPro" id="IPR029062">
    <property type="entry name" value="Class_I_gatase-like"/>
</dbReference>
<evidence type="ECO:0000256" key="4">
    <source>
        <dbReference type="ARBA" id="ARBA00022825"/>
    </source>
</evidence>
<evidence type="ECO:0000313" key="5">
    <source>
        <dbReference type="EMBL" id="MCL1044509.1"/>
    </source>
</evidence>
<gene>
    <name evidence="5" type="ORF">L2737_04070</name>
</gene>
<dbReference type="PANTHER" id="PTHR20842:SF0">
    <property type="entry name" value="ALPHA-ASPARTYL DIPEPTIDASE"/>
    <property type="match status" value="1"/>
</dbReference>
<dbReference type="Pfam" id="PF03575">
    <property type="entry name" value="Peptidase_S51"/>
    <property type="match status" value="1"/>
</dbReference>
<keyword evidence="6" id="KW-1185">Reference proteome</keyword>
<protein>
    <submittedName>
        <fullName evidence="5">Type 1 glutamine amidotransferase-like domain-containing protein</fullName>
    </submittedName>
</protein>
<organism evidence="5 6">
    <name type="scientific">Shewanella electrodiphila</name>
    <dbReference type="NCBI Taxonomy" id="934143"/>
    <lineage>
        <taxon>Bacteria</taxon>
        <taxon>Pseudomonadati</taxon>
        <taxon>Pseudomonadota</taxon>
        <taxon>Gammaproteobacteria</taxon>
        <taxon>Alteromonadales</taxon>
        <taxon>Shewanellaceae</taxon>
        <taxon>Shewanella</taxon>
    </lineage>
</organism>
<dbReference type="Gene3D" id="3.40.50.880">
    <property type="match status" value="1"/>
</dbReference>
<dbReference type="InterPro" id="IPR005320">
    <property type="entry name" value="Peptidase_S51"/>
</dbReference>
<evidence type="ECO:0000313" key="6">
    <source>
        <dbReference type="Proteomes" id="UP001202134"/>
    </source>
</evidence>
<comment type="similarity">
    <text evidence="1">Belongs to the peptidase S51 family.</text>
</comment>
<dbReference type="EMBL" id="JAKIKU010000002">
    <property type="protein sequence ID" value="MCL1044509.1"/>
    <property type="molecule type" value="Genomic_DNA"/>
</dbReference>
<evidence type="ECO:0000256" key="2">
    <source>
        <dbReference type="ARBA" id="ARBA00022670"/>
    </source>
</evidence>
<reference evidence="5 6" key="1">
    <citation type="submission" date="2022-01" db="EMBL/GenBank/DDBJ databases">
        <title>Whole genome-based taxonomy of the Shewanellaceae.</title>
        <authorList>
            <person name="Martin-Rodriguez A.J."/>
        </authorList>
    </citation>
    <scope>NUCLEOTIDE SEQUENCE [LARGE SCALE GENOMIC DNA]</scope>
    <source>
        <strain evidence="5 6">DSM 24955</strain>
    </source>
</reference>
<sequence length="211" mass="23103">MNLVLLSNTASLEAMNALTFFIGNLSKDLLSLPVIYIASQPDSKRVYFTPIKTMYQQLGFKQVDYIELEDGFQANASTLLEKAGLIHLSGGDTYRFLNGLKQRGIDKQLRCLAEEGTVIVGVSAGAMIMTPSIDSAILCGDQNTVGLTDTRGLHLVSFLMVPHVSDPISNLSEIETFKLQSDNELLLCKDTDAVVINGNKQQTFGTPIWLK</sequence>
<keyword evidence="3" id="KW-0378">Hydrolase</keyword>
<evidence type="ECO:0000256" key="1">
    <source>
        <dbReference type="ARBA" id="ARBA00006534"/>
    </source>
</evidence>
<keyword evidence="2" id="KW-0645">Protease</keyword>
<keyword evidence="4" id="KW-0720">Serine protease</keyword>
<accession>A0ABT0KL49</accession>
<dbReference type="PANTHER" id="PTHR20842">
    <property type="entry name" value="PROTEASE S51 ALPHA-ASPARTYL DIPEPTIDASE"/>
    <property type="match status" value="1"/>
</dbReference>
<dbReference type="RefSeq" id="WP_248954883.1">
    <property type="nucleotide sequence ID" value="NZ_JAKIKU010000002.1"/>
</dbReference>
<name>A0ABT0KL49_9GAMM</name>
<dbReference type="SUPFAM" id="SSF52317">
    <property type="entry name" value="Class I glutamine amidotransferase-like"/>
    <property type="match status" value="1"/>
</dbReference>
<evidence type="ECO:0000256" key="3">
    <source>
        <dbReference type="ARBA" id="ARBA00022801"/>
    </source>
</evidence>
<proteinExistence type="inferred from homology"/>
<dbReference type="Proteomes" id="UP001202134">
    <property type="component" value="Unassembled WGS sequence"/>
</dbReference>
<comment type="caution">
    <text evidence="5">The sequence shown here is derived from an EMBL/GenBank/DDBJ whole genome shotgun (WGS) entry which is preliminary data.</text>
</comment>